<dbReference type="STRING" id="394193.SAMN04489732_1184"/>
<evidence type="ECO:0008006" key="3">
    <source>
        <dbReference type="Google" id="ProtNLM"/>
    </source>
</evidence>
<dbReference type="SUPFAM" id="SSF53756">
    <property type="entry name" value="UDP-Glycosyltransferase/glycogen phosphorylase"/>
    <property type="match status" value="1"/>
</dbReference>
<name>A0A1H8YIN4_9PSEU</name>
<protein>
    <recommendedName>
        <fullName evidence="3">CDP-Glycerol:Poly(Glycerophosphate) glycerophosphotransferase</fullName>
    </recommendedName>
</protein>
<accession>A0A1H8YIN4</accession>
<keyword evidence="2" id="KW-1185">Reference proteome</keyword>
<dbReference type="AlphaFoldDB" id="A0A1H8YIN4"/>
<evidence type="ECO:0000313" key="1">
    <source>
        <dbReference type="EMBL" id="SEP51912.1"/>
    </source>
</evidence>
<dbReference type="Proteomes" id="UP000198582">
    <property type="component" value="Unassembled WGS sequence"/>
</dbReference>
<reference evidence="1 2" key="1">
    <citation type="submission" date="2016-10" db="EMBL/GenBank/DDBJ databases">
        <authorList>
            <person name="de Groot N.N."/>
        </authorList>
    </citation>
    <scope>NUCLEOTIDE SEQUENCE [LARGE SCALE GENOMIC DNA]</scope>
    <source>
        <strain evidence="1 2">DSM 44993</strain>
    </source>
</reference>
<proteinExistence type="predicted"/>
<dbReference type="EMBL" id="FOEF01000018">
    <property type="protein sequence ID" value="SEP51912.1"/>
    <property type="molecule type" value="Genomic_DNA"/>
</dbReference>
<gene>
    <name evidence="1" type="ORF">SAMN04489732_1184</name>
</gene>
<organism evidence="1 2">
    <name type="scientific">Amycolatopsis saalfeldensis</name>
    <dbReference type="NCBI Taxonomy" id="394193"/>
    <lineage>
        <taxon>Bacteria</taxon>
        <taxon>Bacillati</taxon>
        <taxon>Actinomycetota</taxon>
        <taxon>Actinomycetes</taxon>
        <taxon>Pseudonocardiales</taxon>
        <taxon>Pseudonocardiaceae</taxon>
        <taxon>Amycolatopsis</taxon>
    </lineage>
</organism>
<evidence type="ECO:0000313" key="2">
    <source>
        <dbReference type="Proteomes" id="UP000198582"/>
    </source>
</evidence>
<sequence length="481" mass="51643">MHHGSEFGDGVEALLSRAGARLYPWDKIASSGYVLTLTASENIGFTSLSGPVLVFQHGVGFHKYVPDSESSGDRLSGLVPEAALKSGQVRMAISHPSQEVQLRAANPATAGTTVLIGDSQFEQLLDSAGHRGHYRRILGLGDRRFVLLSSTWKKGSLFGTRPHLPTETLAAMPHDETAVGLVLHPNIWSKYGPLQLRAWYDGARKAGLLLFPPELGWQAALIAADLVVGDHGSVSLLAAAVGKPVLLAASGDEVVPGTSAELLCEQATRLRRDQPLRPQLEAAGSQPWQELLAERTFAHAQTAISRLHALVYETLGLSPRPAPQLRAADPETRPSPVLAFTTYPDLTGADAITLHRFPRAVEQWKPEPGRAPADLLHTVVDERETNVGRIGEALVLVRSTVDNEPEQWCRATLRRYPRCELAAAATRDGCVAIAPDGEAVTATGTADTAALASTLYACRGTTDRTVSLRLGRAVTTVVIRH</sequence>